<proteinExistence type="predicted"/>
<evidence type="ECO:0008006" key="4">
    <source>
        <dbReference type="Google" id="ProtNLM"/>
    </source>
</evidence>
<dbReference type="AlphaFoldDB" id="A0A2U2BJY3"/>
<reference evidence="2 3" key="2">
    <citation type="submission" date="2018-05" db="EMBL/GenBank/DDBJ databases">
        <authorList>
            <person name="Lanie J.A."/>
            <person name="Ng W.-L."/>
            <person name="Kazmierczak K.M."/>
            <person name="Andrzejewski T.M."/>
            <person name="Davidsen T.M."/>
            <person name="Wayne K.J."/>
            <person name="Tettelin H."/>
            <person name="Glass J.I."/>
            <person name="Rusch D."/>
            <person name="Podicherti R."/>
            <person name="Tsui H.-C.T."/>
            <person name="Winkler M.E."/>
        </authorList>
    </citation>
    <scope>NUCLEOTIDE SEQUENCE [LARGE SCALE GENOMIC DNA]</scope>
    <source>
        <strain evidence="2 3">YBY</strain>
    </source>
</reference>
<dbReference type="STRING" id="511.UZ73_04880"/>
<organism evidence="2 3">
    <name type="scientific">Alcaligenes faecalis</name>
    <dbReference type="NCBI Taxonomy" id="511"/>
    <lineage>
        <taxon>Bacteria</taxon>
        <taxon>Pseudomonadati</taxon>
        <taxon>Pseudomonadota</taxon>
        <taxon>Betaproteobacteria</taxon>
        <taxon>Burkholderiales</taxon>
        <taxon>Alcaligenaceae</taxon>
        <taxon>Alcaligenes</taxon>
    </lineage>
</organism>
<dbReference type="RefSeq" id="WP_086061674.1">
    <property type="nucleotide sequence ID" value="NZ_CAXOJJ010000033.1"/>
</dbReference>
<gene>
    <name evidence="2" type="ORF">DF183_05915</name>
</gene>
<protein>
    <recommendedName>
        <fullName evidence="4">Lipoprotein</fullName>
    </recommendedName>
</protein>
<evidence type="ECO:0000313" key="2">
    <source>
        <dbReference type="EMBL" id="PWE14267.1"/>
    </source>
</evidence>
<reference evidence="2 3" key="1">
    <citation type="submission" date="2018-05" db="EMBL/GenBank/DDBJ databases">
        <title>Genome Sequence of an Efficient Indole-Degrading Bacterium, Alcaligenes sp.YBY.</title>
        <authorList>
            <person name="Yang B."/>
        </authorList>
    </citation>
    <scope>NUCLEOTIDE SEQUENCE [LARGE SCALE GENOMIC DNA]</scope>
    <source>
        <strain evidence="2 3">YBY</strain>
    </source>
</reference>
<evidence type="ECO:0000313" key="3">
    <source>
        <dbReference type="Proteomes" id="UP000245216"/>
    </source>
</evidence>
<accession>A0A2U2BJY3</accession>
<dbReference type="PROSITE" id="PS51257">
    <property type="entry name" value="PROKAR_LIPOPROTEIN"/>
    <property type="match status" value="1"/>
</dbReference>
<sequence length="152" mass="17080">MKKIILALAGLAVLAGCAKQGAELREQDLRRSSYFKTERRINADFVGIQRALFKHQAECGKAAVFKMDEREASYGTLRYELEPGAGWDKSILVDLTLMQKGWVDAKVYSYRADVKKEIKEIFTSIRAPGVCNPDDAPKEELPEDDFVPVAPR</sequence>
<feature type="region of interest" description="Disordered" evidence="1">
    <location>
        <begin position="132"/>
        <end position="152"/>
    </location>
</feature>
<comment type="caution">
    <text evidence="2">The sequence shown here is derived from an EMBL/GenBank/DDBJ whole genome shotgun (WGS) entry which is preliminary data.</text>
</comment>
<dbReference type="EMBL" id="QEXO01000002">
    <property type="protein sequence ID" value="PWE14267.1"/>
    <property type="molecule type" value="Genomic_DNA"/>
</dbReference>
<name>A0A2U2BJY3_ALCFA</name>
<evidence type="ECO:0000256" key="1">
    <source>
        <dbReference type="SAM" id="MobiDB-lite"/>
    </source>
</evidence>
<dbReference type="Proteomes" id="UP000245216">
    <property type="component" value="Unassembled WGS sequence"/>
</dbReference>